<dbReference type="Proteomes" id="UP000643405">
    <property type="component" value="Unassembled WGS sequence"/>
</dbReference>
<reference evidence="4" key="1">
    <citation type="submission" date="2020-09" db="EMBL/GenBank/DDBJ databases">
        <title>Genome seq and assembly of Tianweitania sp.</title>
        <authorList>
            <person name="Chhetri G."/>
        </authorList>
    </citation>
    <scope>NUCLEOTIDE SEQUENCE</scope>
    <source>
        <strain evidence="4">Rool2</strain>
    </source>
</reference>
<feature type="transmembrane region" description="Helical" evidence="1">
    <location>
        <begin position="12"/>
        <end position="35"/>
    </location>
</feature>
<dbReference type="InterPro" id="IPR007892">
    <property type="entry name" value="CHASE4"/>
</dbReference>
<dbReference type="SUPFAM" id="SSF141868">
    <property type="entry name" value="EAL domain-like"/>
    <property type="match status" value="1"/>
</dbReference>
<dbReference type="AlphaFoldDB" id="A0A8J6PME1"/>
<dbReference type="InterPro" id="IPR029787">
    <property type="entry name" value="Nucleotide_cyclase"/>
</dbReference>
<dbReference type="PANTHER" id="PTHR44757">
    <property type="entry name" value="DIGUANYLATE CYCLASE DGCP"/>
    <property type="match status" value="1"/>
</dbReference>
<evidence type="ECO:0000259" key="2">
    <source>
        <dbReference type="PROSITE" id="PS50883"/>
    </source>
</evidence>
<protein>
    <submittedName>
        <fullName evidence="4">Bifunctional diguanylate cyclase/phosphodiesterase</fullName>
    </submittedName>
</protein>
<dbReference type="CDD" id="cd01948">
    <property type="entry name" value="EAL"/>
    <property type="match status" value="1"/>
</dbReference>
<evidence type="ECO:0000256" key="1">
    <source>
        <dbReference type="SAM" id="Phobius"/>
    </source>
</evidence>
<keyword evidence="5" id="KW-1185">Reference proteome</keyword>
<dbReference type="PROSITE" id="PS50887">
    <property type="entry name" value="GGDEF"/>
    <property type="match status" value="1"/>
</dbReference>
<keyword evidence="1" id="KW-1133">Transmembrane helix</keyword>
<dbReference type="Gene3D" id="3.20.20.450">
    <property type="entry name" value="EAL domain"/>
    <property type="match status" value="1"/>
</dbReference>
<dbReference type="RefSeq" id="WP_188163305.1">
    <property type="nucleotide sequence ID" value="NZ_JACVVX010000001.1"/>
</dbReference>
<proteinExistence type="predicted"/>
<gene>
    <name evidence="4" type="ORF">ICI42_04505</name>
</gene>
<evidence type="ECO:0000259" key="3">
    <source>
        <dbReference type="PROSITE" id="PS50887"/>
    </source>
</evidence>
<keyword evidence="1" id="KW-0472">Membrane</keyword>
<dbReference type="InterPro" id="IPR035919">
    <property type="entry name" value="EAL_sf"/>
</dbReference>
<evidence type="ECO:0000313" key="5">
    <source>
        <dbReference type="Proteomes" id="UP000643405"/>
    </source>
</evidence>
<dbReference type="InterPro" id="IPR000160">
    <property type="entry name" value="GGDEF_dom"/>
</dbReference>
<dbReference type="InterPro" id="IPR043128">
    <property type="entry name" value="Rev_trsase/Diguanyl_cyclase"/>
</dbReference>
<dbReference type="PANTHER" id="PTHR44757:SF2">
    <property type="entry name" value="BIOFILM ARCHITECTURE MAINTENANCE PROTEIN MBAA"/>
    <property type="match status" value="1"/>
</dbReference>
<dbReference type="Pfam" id="PF05228">
    <property type="entry name" value="CHASE4"/>
    <property type="match status" value="1"/>
</dbReference>
<evidence type="ECO:0000313" key="4">
    <source>
        <dbReference type="EMBL" id="MBD0413910.1"/>
    </source>
</evidence>
<dbReference type="SMART" id="SM00267">
    <property type="entry name" value="GGDEF"/>
    <property type="match status" value="1"/>
</dbReference>
<keyword evidence="1" id="KW-0812">Transmembrane</keyword>
<dbReference type="SMART" id="SM00052">
    <property type="entry name" value="EAL"/>
    <property type="match status" value="1"/>
</dbReference>
<feature type="domain" description="EAL" evidence="2">
    <location>
        <begin position="478"/>
        <end position="728"/>
    </location>
</feature>
<organism evidence="4 5">
    <name type="scientific">Oryzicola mucosus</name>
    <dbReference type="NCBI Taxonomy" id="2767425"/>
    <lineage>
        <taxon>Bacteria</taxon>
        <taxon>Pseudomonadati</taxon>
        <taxon>Pseudomonadota</taxon>
        <taxon>Alphaproteobacteria</taxon>
        <taxon>Hyphomicrobiales</taxon>
        <taxon>Phyllobacteriaceae</taxon>
        <taxon>Oryzicola</taxon>
    </lineage>
</organism>
<name>A0A8J6PME1_9HYPH</name>
<dbReference type="SUPFAM" id="SSF55073">
    <property type="entry name" value="Nucleotide cyclase"/>
    <property type="match status" value="1"/>
</dbReference>
<accession>A0A8J6PME1</accession>
<dbReference type="Pfam" id="PF00990">
    <property type="entry name" value="GGDEF"/>
    <property type="match status" value="1"/>
</dbReference>
<dbReference type="InterPro" id="IPR052155">
    <property type="entry name" value="Biofilm_reg_signaling"/>
</dbReference>
<sequence length="741" mass="80833">MRAPTTSLANQITGLSYIFAILLVAVLGSFGWWAASRIDGRSIARETRSVHNELTELAERIPVEQNSSVIWDDAVINLRSNNTSWIKDNLAEWMSSHFDHDQIFLFDASNKVVRATERGGEMRKDVYERELPALLPLVVSLRAQMAQASAGLDDSTEAITGLGILEYLRLGSGAAAVVSVRPIVPDTNAVRQTPGTEYVMISTRLLNGALLSEMRKRTELWDLSFEETLATEGDRLGTPILAKNGSIIGFFNWAPEKPASSFIKETAPVLAAGILAAIIAVTFLLRRLQRTSNLLEDTKEKASFLAFHDPLTSIPNRALFEDRLEQALANMRRTGSMIALHYIDLDRFKHVNDTLGHQAGDELIRYGAQRLAGLVDEVDTVARLGGDEFAIIQFQPPNVASAEALSQKVVDVFADPVPIAGVEASVGASVGVIVTANPSVSAVDLMRQADIALYEAKSSGRGRYQLFAGELDDAVQERRMLEIDLRAALATGQGLQLVYQPVFHTVGGGLAGAEALIRWNHPTRGRMAPDAFIGLAEERGLIDQLGLWVMRSACSFASGTTLPWVAVNVSPLQFRNERFADSVRAILKEIGFPAARLQIEITEGLLLQNSHLIQTTLRELRADGIQIALDDFGTGYSSISYLRTHGIDKLKIDQSFTALLGTDPQIESIIKSIVDLGRAMDMVVTAEGVETTDQQKTLTQIGCDELQGYLLSRPISADQIIAMLGKRQSAAAESKSSRIEG</sequence>
<dbReference type="Pfam" id="PF00563">
    <property type="entry name" value="EAL"/>
    <property type="match status" value="1"/>
</dbReference>
<dbReference type="InterPro" id="IPR001633">
    <property type="entry name" value="EAL_dom"/>
</dbReference>
<feature type="domain" description="GGDEF" evidence="3">
    <location>
        <begin position="336"/>
        <end position="469"/>
    </location>
</feature>
<dbReference type="EMBL" id="JACVVX010000001">
    <property type="protein sequence ID" value="MBD0413910.1"/>
    <property type="molecule type" value="Genomic_DNA"/>
</dbReference>
<dbReference type="CDD" id="cd01949">
    <property type="entry name" value="GGDEF"/>
    <property type="match status" value="1"/>
</dbReference>
<dbReference type="PROSITE" id="PS50883">
    <property type="entry name" value="EAL"/>
    <property type="match status" value="1"/>
</dbReference>
<dbReference type="NCBIfam" id="TIGR00254">
    <property type="entry name" value="GGDEF"/>
    <property type="match status" value="1"/>
</dbReference>
<comment type="caution">
    <text evidence="4">The sequence shown here is derived from an EMBL/GenBank/DDBJ whole genome shotgun (WGS) entry which is preliminary data.</text>
</comment>
<dbReference type="Gene3D" id="3.30.70.270">
    <property type="match status" value="1"/>
</dbReference>